<evidence type="ECO:0000313" key="6">
    <source>
        <dbReference type="Proteomes" id="UP000199271"/>
    </source>
</evidence>
<dbReference type="EMBL" id="FBSY01000017">
    <property type="protein sequence ID" value="CUW17619.1"/>
    <property type="molecule type" value="Genomic_DNA"/>
</dbReference>
<dbReference type="PIRSF" id="PIRSF016661">
    <property type="entry name" value="BioY"/>
    <property type="match status" value="1"/>
</dbReference>
<evidence type="ECO:0000256" key="3">
    <source>
        <dbReference type="SAM" id="Phobius"/>
    </source>
</evidence>
<dbReference type="Pfam" id="PF02632">
    <property type="entry name" value="BioY"/>
    <property type="match status" value="1"/>
</dbReference>
<dbReference type="InterPro" id="IPR003784">
    <property type="entry name" value="BioY"/>
</dbReference>
<dbReference type="PANTHER" id="PTHR34295">
    <property type="entry name" value="BIOTIN TRANSPORTER BIOY"/>
    <property type="match status" value="1"/>
</dbReference>
<evidence type="ECO:0000256" key="2">
    <source>
        <dbReference type="PIRNR" id="PIRNR016661"/>
    </source>
</evidence>
<protein>
    <recommendedName>
        <fullName evidence="2">Biotin transporter</fullName>
    </recommendedName>
</protein>
<dbReference type="EMBL" id="JAHBFI010000014">
    <property type="protein sequence ID" value="MBZ5962602.1"/>
    <property type="molecule type" value="Genomic_DNA"/>
</dbReference>
<feature type="transmembrane region" description="Helical" evidence="3">
    <location>
        <begin position="144"/>
        <end position="167"/>
    </location>
</feature>
<reference evidence="4 6" key="1">
    <citation type="submission" date="2015-12" db="EMBL/GenBank/DDBJ databases">
        <authorList>
            <person name="Andreevskaya M."/>
        </authorList>
    </citation>
    <scope>NUCLEOTIDE SEQUENCE [LARGE SCALE GENOMIC DNA]</scope>
    <source>
        <strain evidence="4 6">C122c</strain>
    </source>
</reference>
<accession>A0A9Q3SXV3</accession>
<feature type="transmembrane region" description="Helical" evidence="3">
    <location>
        <begin position="77"/>
        <end position="102"/>
    </location>
</feature>
<feature type="transmembrane region" description="Helical" evidence="3">
    <location>
        <begin position="109"/>
        <end position="132"/>
    </location>
</feature>
<keyword evidence="3" id="KW-1133">Transmembrane helix</keyword>
<evidence type="ECO:0000313" key="5">
    <source>
        <dbReference type="EMBL" id="MBZ5962602.1"/>
    </source>
</evidence>
<dbReference type="PANTHER" id="PTHR34295:SF1">
    <property type="entry name" value="BIOTIN TRANSPORTER BIOY"/>
    <property type="match status" value="1"/>
</dbReference>
<keyword evidence="2" id="KW-1003">Cell membrane</keyword>
<dbReference type="AlphaFoldDB" id="A0A9Q3SXV3"/>
<sequence>MNSNTQRIVITAVLTALLIAVGPLAVNIGPIPMTLQTLIIALVASVSSTRVSLTAIGLYLLLGAFGLPVFAGFKGGFVLLAGPTAGYLWSFLLFAPIIGLSFKRWNNVWGLIVTNILASVVNLTIGTIWLIISMQLPVEAGVAAGITPFILSSTLKITVVVIVALAVRQVQARTALAF</sequence>
<dbReference type="Proteomes" id="UP000199271">
    <property type="component" value="Unassembled WGS sequence"/>
</dbReference>
<feature type="transmembrane region" description="Helical" evidence="3">
    <location>
        <begin position="6"/>
        <end position="26"/>
    </location>
</feature>
<organism evidence="5 7">
    <name type="scientific">Leuconostoc gasicomitatum</name>
    <dbReference type="NCBI Taxonomy" id="115778"/>
    <lineage>
        <taxon>Bacteria</taxon>
        <taxon>Bacillati</taxon>
        <taxon>Bacillota</taxon>
        <taxon>Bacilli</taxon>
        <taxon>Lactobacillales</taxon>
        <taxon>Lactobacillaceae</taxon>
        <taxon>Leuconostoc</taxon>
        <taxon>Leuconostoc gelidum group</taxon>
    </lineage>
</organism>
<evidence type="ECO:0000256" key="1">
    <source>
        <dbReference type="ARBA" id="ARBA00010692"/>
    </source>
</evidence>
<comment type="subcellular location">
    <subcellularLocation>
        <location evidence="2">Cell membrane</location>
        <topology evidence="2">Multi-pass membrane protein</topology>
    </subcellularLocation>
</comment>
<keyword evidence="6" id="KW-1185">Reference proteome</keyword>
<comment type="similarity">
    <text evidence="1 2">Belongs to the BioY family.</text>
</comment>
<comment type="caution">
    <text evidence="5">The sequence shown here is derived from an EMBL/GenBank/DDBJ whole genome shotgun (WGS) entry which is preliminary data.</text>
</comment>
<evidence type="ECO:0000313" key="4">
    <source>
        <dbReference type="EMBL" id="CUW17619.1"/>
    </source>
</evidence>
<proteinExistence type="inferred from homology"/>
<keyword evidence="3" id="KW-0812">Transmembrane</keyword>
<dbReference type="Proteomes" id="UP000752647">
    <property type="component" value="Unassembled WGS sequence"/>
</dbReference>
<name>A0A9Q3SXV3_9LACO</name>
<keyword evidence="2" id="KW-0813">Transport</keyword>
<dbReference type="GO" id="GO:0005886">
    <property type="term" value="C:plasma membrane"/>
    <property type="evidence" value="ECO:0007669"/>
    <property type="project" value="UniProtKB-SubCell"/>
</dbReference>
<evidence type="ECO:0000313" key="7">
    <source>
        <dbReference type="Proteomes" id="UP000752647"/>
    </source>
</evidence>
<dbReference type="Gene3D" id="1.10.1760.20">
    <property type="match status" value="1"/>
</dbReference>
<gene>
    <name evidence="4" type="ORF">C122C_1652</name>
    <name evidence="5" type="ORF">KIJ12_05510</name>
</gene>
<dbReference type="RefSeq" id="WP_089997755.1">
    <property type="nucleotide sequence ID" value="NZ_CBCPIF010000001.1"/>
</dbReference>
<keyword evidence="2 3" id="KW-0472">Membrane</keyword>
<reference evidence="5" key="2">
    <citation type="submission" date="2021-05" db="EMBL/GenBank/DDBJ databases">
        <title>Pangenome of Leuconostoc gelidum warrants species status for Leuconostoc gelidum subsp. gasicomitatum.</title>
        <authorList>
            <person name="Johansson P."/>
            <person name="Sade E."/>
            <person name="Hultman J."/>
            <person name="Auvinen P."/>
            <person name="Bjorkroth J."/>
        </authorList>
    </citation>
    <scope>NUCLEOTIDE SEQUENCE</scope>
    <source>
        <strain evidence="5">A.21.4</strain>
    </source>
</reference>
<feature type="transmembrane region" description="Helical" evidence="3">
    <location>
        <begin position="38"/>
        <end position="65"/>
    </location>
</feature>
<dbReference type="GO" id="GO:0015225">
    <property type="term" value="F:biotin transmembrane transporter activity"/>
    <property type="evidence" value="ECO:0007669"/>
    <property type="project" value="UniProtKB-UniRule"/>
</dbReference>